<dbReference type="SUPFAM" id="SSF56300">
    <property type="entry name" value="Metallo-dependent phosphatases"/>
    <property type="match status" value="1"/>
</dbReference>
<dbReference type="InterPro" id="IPR029052">
    <property type="entry name" value="Metallo-depent_PP-like"/>
</dbReference>
<keyword evidence="2" id="KW-1133">Transmembrane helix</keyword>
<evidence type="ECO:0000313" key="3">
    <source>
        <dbReference type="EMBL" id="KAF2151646.1"/>
    </source>
</evidence>
<evidence type="ECO:0000256" key="1">
    <source>
        <dbReference type="ARBA" id="ARBA00023136"/>
    </source>
</evidence>
<keyword evidence="1 2" id="KW-0472">Membrane</keyword>
<protein>
    <recommendedName>
        <fullName evidence="5">Calcineurin-like phosphoesterase domain-containing protein</fullName>
    </recommendedName>
</protein>
<dbReference type="PANTHER" id="PTHR13315">
    <property type="entry name" value="METALLO PHOSPHOESTERASE RELATED"/>
    <property type="match status" value="1"/>
</dbReference>
<dbReference type="Gene3D" id="3.60.21.10">
    <property type="match status" value="1"/>
</dbReference>
<reference evidence="3" key="1">
    <citation type="journal article" date="2020" name="Stud. Mycol.">
        <title>101 Dothideomycetes genomes: a test case for predicting lifestyles and emergence of pathogens.</title>
        <authorList>
            <person name="Haridas S."/>
            <person name="Albert R."/>
            <person name="Binder M."/>
            <person name="Bloem J."/>
            <person name="Labutti K."/>
            <person name="Salamov A."/>
            <person name="Andreopoulos B."/>
            <person name="Baker S."/>
            <person name="Barry K."/>
            <person name="Bills G."/>
            <person name="Bluhm B."/>
            <person name="Cannon C."/>
            <person name="Castanera R."/>
            <person name="Culley D."/>
            <person name="Daum C."/>
            <person name="Ezra D."/>
            <person name="Gonzalez J."/>
            <person name="Henrissat B."/>
            <person name="Kuo A."/>
            <person name="Liang C."/>
            <person name="Lipzen A."/>
            <person name="Lutzoni F."/>
            <person name="Magnuson J."/>
            <person name="Mondo S."/>
            <person name="Nolan M."/>
            <person name="Ohm R."/>
            <person name="Pangilinan J."/>
            <person name="Park H.-J."/>
            <person name="Ramirez L."/>
            <person name="Alfaro M."/>
            <person name="Sun H."/>
            <person name="Tritt A."/>
            <person name="Yoshinaga Y."/>
            <person name="Zwiers L.-H."/>
            <person name="Turgeon B."/>
            <person name="Goodwin S."/>
            <person name="Spatafora J."/>
            <person name="Crous P."/>
            <person name="Grigoriev I."/>
        </authorList>
    </citation>
    <scope>NUCLEOTIDE SEQUENCE</scope>
    <source>
        <strain evidence="3">CBS 260.36</strain>
    </source>
</reference>
<feature type="transmembrane region" description="Helical" evidence="2">
    <location>
        <begin position="469"/>
        <end position="494"/>
    </location>
</feature>
<sequence>MRLSTLLARASIVLIILSVTSTTYLYLYPAFHRCAFPAPTSATAGHVPARAPLRLLALGDPQLEGDTSLPGPDEPLLPCIHDSWQRYRDGDILNWPEEVKNASRSFFTKDLPRLLNIQRKRLDLWGNDYYLAHIYRTVRWWTEPTHVAVLGDLLGSQWIDNDEFHERADRYYDRVFEGATKLPDRSEIEQDLESAVDWNRNLINIAGNHDIGYAGDFDTHRAVRFEERFAPLNWELRFQLDPNDPSRLLSGYQALEEYPPRIHIIMLNSMNLDSPAYNETLQRESRDFLNWCADDARSGRPEDAVVLLTHIPLYKEEGLCVDGPFFNYFPEDQGGGISEQNHLTEESSRSILDGLFMNNFDDPTQGGRAGIIVNGHDHEGCHVLHSLNAMDSVNVTGLNSSTIGEWRTAVVNPETQARSSNRTYAVREVTLRAMMGSYGGNAGLISGWFDQESRRWMFDYQSCMFGVQHIWWAVHILDLVAACIGCLAVLTWLLEQSHVVTRRPVAKAKKNQ</sequence>
<evidence type="ECO:0008006" key="5">
    <source>
        <dbReference type="Google" id="ProtNLM"/>
    </source>
</evidence>
<evidence type="ECO:0000256" key="2">
    <source>
        <dbReference type="SAM" id="Phobius"/>
    </source>
</evidence>
<organism evidence="3 4">
    <name type="scientific">Myriangium duriaei CBS 260.36</name>
    <dbReference type="NCBI Taxonomy" id="1168546"/>
    <lineage>
        <taxon>Eukaryota</taxon>
        <taxon>Fungi</taxon>
        <taxon>Dikarya</taxon>
        <taxon>Ascomycota</taxon>
        <taxon>Pezizomycotina</taxon>
        <taxon>Dothideomycetes</taxon>
        <taxon>Dothideomycetidae</taxon>
        <taxon>Myriangiales</taxon>
        <taxon>Myriangiaceae</taxon>
        <taxon>Myriangium</taxon>
    </lineage>
</organism>
<dbReference type="OrthoDB" id="9984693at2759"/>
<dbReference type="PANTHER" id="PTHR13315:SF1">
    <property type="entry name" value="PROTEIN TED1"/>
    <property type="match status" value="1"/>
</dbReference>
<name>A0A9P4MLE0_9PEZI</name>
<keyword evidence="2" id="KW-0812">Transmembrane</keyword>
<dbReference type="EMBL" id="ML996087">
    <property type="protein sequence ID" value="KAF2151646.1"/>
    <property type="molecule type" value="Genomic_DNA"/>
</dbReference>
<evidence type="ECO:0000313" key="4">
    <source>
        <dbReference type="Proteomes" id="UP000799439"/>
    </source>
</evidence>
<dbReference type="GO" id="GO:0016020">
    <property type="term" value="C:membrane"/>
    <property type="evidence" value="ECO:0007669"/>
    <property type="project" value="GOC"/>
</dbReference>
<dbReference type="AlphaFoldDB" id="A0A9P4MLE0"/>
<dbReference type="InterPro" id="IPR033308">
    <property type="entry name" value="PGAP5/Cdc1/Ted1"/>
</dbReference>
<dbReference type="Proteomes" id="UP000799439">
    <property type="component" value="Unassembled WGS sequence"/>
</dbReference>
<proteinExistence type="predicted"/>
<gene>
    <name evidence="3" type="ORF">K461DRAFT_154605</name>
</gene>
<feature type="transmembrane region" description="Helical" evidence="2">
    <location>
        <begin position="6"/>
        <end position="27"/>
    </location>
</feature>
<dbReference type="GO" id="GO:0005783">
    <property type="term" value="C:endoplasmic reticulum"/>
    <property type="evidence" value="ECO:0007669"/>
    <property type="project" value="TreeGrafter"/>
</dbReference>
<keyword evidence="4" id="KW-1185">Reference proteome</keyword>
<accession>A0A9P4MLE0</accession>
<comment type="caution">
    <text evidence="3">The sequence shown here is derived from an EMBL/GenBank/DDBJ whole genome shotgun (WGS) entry which is preliminary data.</text>
</comment>
<dbReference type="GO" id="GO:0006506">
    <property type="term" value="P:GPI anchor biosynthetic process"/>
    <property type="evidence" value="ECO:0007669"/>
    <property type="project" value="InterPro"/>
</dbReference>